<dbReference type="Pfam" id="PF02743">
    <property type="entry name" value="dCache_1"/>
    <property type="match status" value="1"/>
</dbReference>
<sequence length="193" mass="21633">MRTIQTMYTWIAYESNAFDGMDEQYINALGGNDSGRFVPCWGKSSNKLIFELCEEYEENPYYVVPKRTKNSFLTDPATYTLDGKSVTTVTFAEPIIIDSEFLGVAGIDISLEQLTLINSNVKLFENGFGKLVNSNGIVLAHPGEYKLDKVDAELEGESGLKQLEKIKIGEVKRDLGFSEDLGQDAYKFYMLCS</sequence>
<dbReference type="CDD" id="cd12913">
    <property type="entry name" value="PDC1_MCP_like"/>
    <property type="match status" value="1"/>
</dbReference>
<accession>A0A069RI63</accession>
<evidence type="ECO:0000259" key="6">
    <source>
        <dbReference type="Pfam" id="PF02743"/>
    </source>
</evidence>
<dbReference type="EMBL" id="JJMM01000002">
    <property type="protein sequence ID" value="KDR96483.1"/>
    <property type="molecule type" value="Genomic_DNA"/>
</dbReference>
<dbReference type="Proteomes" id="UP000027946">
    <property type="component" value="Unassembled WGS sequence"/>
</dbReference>
<keyword evidence="3" id="KW-0812">Transmembrane</keyword>
<dbReference type="Gene3D" id="3.30.450.20">
    <property type="entry name" value="PAS domain"/>
    <property type="match status" value="1"/>
</dbReference>
<evidence type="ECO:0000256" key="4">
    <source>
        <dbReference type="ARBA" id="ARBA00022989"/>
    </source>
</evidence>
<keyword evidence="4" id="KW-1133">Transmembrane helix</keyword>
<protein>
    <submittedName>
        <fullName evidence="7">Methyl-accepting chemotaxis protein</fullName>
    </submittedName>
</protein>
<dbReference type="InterPro" id="IPR033479">
    <property type="entry name" value="dCache_1"/>
</dbReference>
<dbReference type="eggNOG" id="COG2205">
    <property type="taxonomic scope" value="Bacteria"/>
</dbReference>
<comment type="subcellular location">
    <subcellularLocation>
        <location evidence="1">Cell membrane</location>
        <topology evidence="1">Multi-pass membrane protein</topology>
    </subcellularLocation>
</comment>
<name>A0A069RI63_PEPLI</name>
<feature type="domain" description="Cache" evidence="6">
    <location>
        <begin position="55"/>
        <end position="154"/>
    </location>
</feature>
<keyword evidence="5" id="KW-0472">Membrane</keyword>
<comment type="caution">
    <text evidence="7">The sequence shown here is derived from an EMBL/GenBank/DDBJ whole genome shotgun (WGS) entry which is preliminary data.</text>
</comment>
<keyword evidence="2" id="KW-1003">Cell membrane</keyword>
<evidence type="ECO:0000313" key="8">
    <source>
        <dbReference type="Proteomes" id="UP000027946"/>
    </source>
</evidence>
<organism evidence="7 8">
    <name type="scientific">Peptoclostridium litorale DSM 5388</name>
    <dbReference type="NCBI Taxonomy" id="1121324"/>
    <lineage>
        <taxon>Bacteria</taxon>
        <taxon>Bacillati</taxon>
        <taxon>Bacillota</taxon>
        <taxon>Clostridia</taxon>
        <taxon>Peptostreptococcales</taxon>
        <taxon>Peptoclostridiaceae</taxon>
        <taxon>Peptoclostridium</taxon>
    </lineage>
</organism>
<evidence type="ECO:0000256" key="2">
    <source>
        <dbReference type="ARBA" id="ARBA00022475"/>
    </source>
</evidence>
<dbReference type="RefSeq" id="WP_161694514.1">
    <property type="nucleotide sequence ID" value="NZ_JJMM01000002.1"/>
</dbReference>
<gene>
    <name evidence="7" type="ORF">CLIT_2c00890</name>
</gene>
<dbReference type="AlphaFoldDB" id="A0A069RI63"/>
<reference evidence="7 8" key="1">
    <citation type="submission" date="2014-03" db="EMBL/GenBank/DDBJ databases">
        <title>Genome sequence of Clostridium litorale W6, DSM 5388.</title>
        <authorList>
            <person name="Poehlein A."/>
            <person name="Jagirdar A."/>
            <person name="Khonsari B."/>
            <person name="Chibani C.M."/>
            <person name="Gutierrez Gutierrez D.A."/>
            <person name="Davydova E."/>
            <person name="Alghaithi H.S."/>
            <person name="Nair K.P."/>
            <person name="Dhamotharan K."/>
            <person name="Chandran L."/>
            <person name="G W."/>
            <person name="Daniel R."/>
        </authorList>
    </citation>
    <scope>NUCLEOTIDE SEQUENCE [LARGE SCALE GENOMIC DNA]</scope>
    <source>
        <strain evidence="7 8">W6</strain>
    </source>
</reference>
<dbReference type="GO" id="GO:0005886">
    <property type="term" value="C:plasma membrane"/>
    <property type="evidence" value="ECO:0007669"/>
    <property type="project" value="UniProtKB-SubCell"/>
</dbReference>
<evidence type="ECO:0000313" key="7">
    <source>
        <dbReference type="EMBL" id="KDR96483.1"/>
    </source>
</evidence>
<evidence type="ECO:0000256" key="3">
    <source>
        <dbReference type="ARBA" id="ARBA00022692"/>
    </source>
</evidence>
<dbReference type="STRING" id="1121324.CLIT_2c00890"/>
<evidence type="ECO:0000256" key="5">
    <source>
        <dbReference type="ARBA" id="ARBA00023136"/>
    </source>
</evidence>
<keyword evidence="8" id="KW-1185">Reference proteome</keyword>
<proteinExistence type="predicted"/>
<evidence type="ECO:0000256" key="1">
    <source>
        <dbReference type="ARBA" id="ARBA00004651"/>
    </source>
</evidence>